<keyword evidence="1" id="KW-0732">Signal</keyword>
<reference evidence="3 4" key="1">
    <citation type="submission" date="2023-06" db="EMBL/GenBank/DDBJ databases">
        <authorList>
            <person name="Ye Y.-Q."/>
            <person name="Du Z.-J."/>
        </authorList>
    </citation>
    <scope>NUCLEOTIDE SEQUENCE [LARGE SCALE GENOMIC DNA]</scope>
    <source>
        <strain evidence="3 4">SDUM287046</strain>
    </source>
</reference>
<organism evidence="3 4">
    <name type="scientific">Aequorivita aurantiaca</name>
    <dbReference type="NCBI Taxonomy" id="3053356"/>
    <lineage>
        <taxon>Bacteria</taxon>
        <taxon>Pseudomonadati</taxon>
        <taxon>Bacteroidota</taxon>
        <taxon>Flavobacteriia</taxon>
        <taxon>Flavobacteriales</taxon>
        <taxon>Flavobacteriaceae</taxon>
        <taxon>Aequorivita</taxon>
    </lineage>
</organism>
<sequence>MKMKFIFLLLLTFSISCAQPQKKNDVELKTEPQSYKIEEAVKGLTIPWGMTWLPDGSMLITEKDGRLIHFKNGEKTEIANVPEVYNSGQGGLMDIELHPNYAENGWIYITYATEEGTGNGGNTALIRCKLQNNSLTNIEKLYKAEPNTTAGQHFGSRIEFDNEGYVYFSIGERGERDVNPQDITRDGGKIYRLNDDGSIPTDNPFYDEPNAKKAIYTFGNRNPQGMAKHPESGKIWLHEHGPKGGDEINVVKKRANYGWPIVTYGINYSGSEITNQTTKPGIEPPIYYWTPSIAPSGMAFVTSNKYPQWEGKLLVGSLKFAYVELLSLDGEKVTSREKIAQDIGRVRNVKIGPDGLIYIAVEGQGIFRLVPE</sequence>
<feature type="chain" id="PRO_5047138578" evidence="1">
    <location>
        <begin position="19"/>
        <end position="372"/>
    </location>
</feature>
<dbReference type="EC" id="1.1.5.-" evidence="3"/>
<name>A0ABT8DFS5_9FLAO</name>
<dbReference type="PANTHER" id="PTHR19328:SF75">
    <property type="entry name" value="ALDOSE SUGAR DEHYDROGENASE YLII"/>
    <property type="match status" value="1"/>
</dbReference>
<evidence type="ECO:0000256" key="1">
    <source>
        <dbReference type="SAM" id="SignalP"/>
    </source>
</evidence>
<dbReference type="PANTHER" id="PTHR19328">
    <property type="entry name" value="HEDGEHOG-INTERACTING PROTEIN"/>
    <property type="match status" value="1"/>
</dbReference>
<dbReference type="Gene3D" id="2.120.10.30">
    <property type="entry name" value="TolB, C-terminal domain"/>
    <property type="match status" value="1"/>
</dbReference>
<feature type="signal peptide" evidence="1">
    <location>
        <begin position="1"/>
        <end position="18"/>
    </location>
</feature>
<dbReference type="EMBL" id="JAUGQQ010000003">
    <property type="protein sequence ID" value="MDN3724217.1"/>
    <property type="molecule type" value="Genomic_DNA"/>
</dbReference>
<dbReference type="InterPro" id="IPR011041">
    <property type="entry name" value="Quinoprot_gluc/sorb_DH_b-prop"/>
</dbReference>
<dbReference type="SUPFAM" id="SSF50952">
    <property type="entry name" value="Soluble quinoprotein glucose dehydrogenase"/>
    <property type="match status" value="1"/>
</dbReference>
<dbReference type="GO" id="GO:0016491">
    <property type="term" value="F:oxidoreductase activity"/>
    <property type="evidence" value="ECO:0007669"/>
    <property type="project" value="UniProtKB-KW"/>
</dbReference>
<dbReference type="Proteomes" id="UP001244787">
    <property type="component" value="Unassembled WGS sequence"/>
</dbReference>
<evidence type="ECO:0000313" key="4">
    <source>
        <dbReference type="Proteomes" id="UP001244787"/>
    </source>
</evidence>
<dbReference type="InterPro" id="IPR012938">
    <property type="entry name" value="Glc/Sorbosone_DH"/>
</dbReference>
<feature type="domain" description="Glucose/Sorbosone dehydrogenase" evidence="2">
    <location>
        <begin position="44"/>
        <end position="363"/>
    </location>
</feature>
<dbReference type="PROSITE" id="PS51257">
    <property type="entry name" value="PROKAR_LIPOPROTEIN"/>
    <property type="match status" value="1"/>
</dbReference>
<evidence type="ECO:0000259" key="2">
    <source>
        <dbReference type="Pfam" id="PF07995"/>
    </source>
</evidence>
<keyword evidence="3" id="KW-0560">Oxidoreductase</keyword>
<gene>
    <name evidence="3" type="ORF">QRD02_07470</name>
</gene>
<comment type="caution">
    <text evidence="3">The sequence shown here is derived from an EMBL/GenBank/DDBJ whole genome shotgun (WGS) entry which is preliminary data.</text>
</comment>
<dbReference type="InterPro" id="IPR011042">
    <property type="entry name" value="6-blade_b-propeller_TolB-like"/>
</dbReference>
<evidence type="ECO:0000313" key="3">
    <source>
        <dbReference type="EMBL" id="MDN3724217.1"/>
    </source>
</evidence>
<keyword evidence="4" id="KW-1185">Reference proteome</keyword>
<accession>A0ABT8DFS5</accession>
<proteinExistence type="predicted"/>
<dbReference type="Pfam" id="PF07995">
    <property type="entry name" value="GSDH"/>
    <property type="match status" value="1"/>
</dbReference>
<protein>
    <submittedName>
        <fullName evidence="3">PQQ-dependent sugar dehydrogenase</fullName>
        <ecNumber evidence="3">1.1.5.-</ecNumber>
    </submittedName>
</protein>
<dbReference type="RefSeq" id="WP_290254308.1">
    <property type="nucleotide sequence ID" value="NZ_JAUGQQ010000003.1"/>
</dbReference>